<keyword evidence="2" id="KW-1185">Reference proteome</keyword>
<reference evidence="1" key="1">
    <citation type="submission" date="2013-08" db="EMBL/GenBank/DDBJ databases">
        <title>Gene expansion shapes genome architecture in the human pathogen Lichtheimia corymbifera: an evolutionary genomics analysis in the ancient terrestrial Mucorales (Mucoromycotina).</title>
        <authorList>
            <person name="Schwartze V.U."/>
            <person name="Winter S."/>
            <person name="Shelest E."/>
            <person name="Marcet-Houben M."/>
            <person name="Horn F."/>
            <person name="Wehner S."/>
            <person name="Hoffmann K."/>
            <person name="Riege K."/>
            <person name="Sammeth M."/>
            <person name="Nowrousian M."/>
            <person name="Valiante V."/>
            <person name="Linde J."/>
            <person name="Jacobsen I.D."/>
            <person name="Marz M."/>
            <person name="Brakhage A.A."/>
            <person name="Gabaldon T."/>
            <person name="Bocker S."/>
            <person name="Voigt K."/>
        </authorList>
    </citation>
    <scope>NUCLEOTIDE SEQUENCE [LARGE SCALE GENOMIC DNA]</scope>
    <source>
        <strain evidence="1">FSU 9682</strain>
    </source>
</reference>
<dbReference type="EMBL" id="CBTN010000052">
    <property type="protein sequence ID" value="CDH58060.1"/>
    <property type="molecule type" value="Genomic_DNA"/>
</dbReference>
<accession>A0A068S7X3</accession>
<gene>
    <name evidence="1" type="ORF">LCOR_08940.1</name>
</gene>
<name>A0A068S7X3_9FUNG</name>
<dbReference type="VEuPathDB" id="FungiDB:LCOR_08940.1"/>
<sequence>MQHRLRGQHSPTFSHSRLIANAGSALTFAFQLTAVDQGQTVLHVNQVSSSRDTMDLMIIDILLNQPPLL</sequence>
<proteinExistence type="predicted"/>
<protein>
    <submittedName>
        <fullName evidence="1">Uncharacterized protein</fullName>
    </submittedName>
</protein>
<organism evidence="1 2">
    <name type="scientific">Lichtheimia corymbifera JMRC:FSU:9682</name>
    <dbReference type="NCBI Taxonomy" id="1263082"/>
    <lineage>
        <taxon>Eukaryota</taxon>
        <taxon>Fungi</taxon>
        <taxon>Fungi incertae sedis</taxon>
        <taxon>Mucoromycota</taxon>
        <taxon>Mucoromycotina</taxon>
        <taxon>Mucoromycetes</taxon>
        <taxon>Mucorales</taxon>
        <taxon>Lichtheimiaceae</taxon>
        <taxon>Lichtheimia</taxon>
    </lineage>
</organism>
<dbReference type="Proteomes" id="UP000027586">
    <property type="component" value="Unassembled WGS sequence"/>
</dbReference>
<dbReference type="AlphaFoldDB" id="A0A068S7X3"/>
<comment type="caution">
    <text evidence="1">The sequence shown here is derived from an EMBL/GenBank/DDBJ whole genome shotgun (WGS) entry which is preliminary data.</text>
</comment>
<evidence type="ECO:0000313" key="1">
    <source>
        <dbReference type="EMBL" id="CDH58060.1"/>
    </source>
</evidence>
<evidence type="ECO:0000313" key="2">
    <source>
        <dbReference type="Proteomes" id="UP000027586"/>
    </source>
</evidence>